<proteinExistence type="inferred from homology"/>
<keyword evidence="2 10" id="KW-1003">Cell membrane</keyword>
<dbReference type="OrthoDB" id="5148600at2"/>
<keyword evidence="10" id="KW-0915">Sodium</keyword>
<dbReference type="GO" id="GO:0046872">
    <property type="term" value="F:metal ion binding"/>
    <property type="evidence" value="ECO:0007669"/>
    <property type="project" value="UniProtKB-KW"/>
</dbReference>
<evidence type="ECO:0000256" key="6">
    <source>
        <dbReference type="ARBA" id="ARBA00023303"/>
    </source>
</evidence>
<dbReference type="AlphaFoldDB" id="A0A1H3XY15"/>
<dbReference type="InterPro" id="IPR003691">
    <property type="entry name" value="FluC"/>
</dbReference>
<dbReference type="RefSeq" id="WP_092562442.1">
    <property type="nucleotide sequence ID" value="NZ_FNQV01000004.1"/>
</dbReference>
<dbReference type="Proteomes" id="UP000199288">
    <property type="component" value="Unassembled WGS sequence"/>
</dbReference>
<comment type="activity regulation">
    <text evidence="10">Na(+) is not transported, but it plays an essential structural role and its presence is essential for fluoride channel function.</text>
</comment>
<feature type="transmembrane region" description="Helical" evidence="10">
    <location>
        <begin position="79"/>
        <end position="103"/>
    </location>
</feature>
<dbReference type="GO" id="GO:0140114">
    <property type="term" value="P:cellular detoxification of fluoride"/>
    <property type="evidence" value="ECO:0007669"/>
    <property type="project" value="UniProtKB-UniRule"/>
</dbReference>
<keyword evidence="10" id="KW-0406">Ion transport</keyword>
<evidence type="ECO:0000256" key="10">
    <source>
        <dbReference type="HAMAP-Rule" id="MF_00454"/>
    </source>
</evidence>
<dbReference type="HAMAP" id="MF_00454">
    <property type="entry name" value="FluC"/>
    <property type="match status" value="1"/>
</dbReference>
<comment type="similarity">
    <text evidence="7 10">Belongs to the fluoride channel Fluc/FEX (TC 1.A.43) family.</text>
</comment>
<evidence type="ECO:0000313" key="12">
    <source>
        <dbReference type="Proteomes" id="UP000199288"/>
    </source>
</evidence>
<evidence type="ECO:0000313" key="11">
    <source>
        <dbReference type="EMBL" id="SEA04276.1"/>
    </source>
</evidence>
<dbReference type="GO" id="GO:0062054">
    <property type="term" value="F:fluoride channel activity"/>
    <property type="evidence" value="ECO:0007669"/>
    <property type="project" value="UniProtKB-UniRule"/>
</dbReference>
<reference evidence="12" key="1">
    <citation type="submission" date="2016-10" db="EMBL/GenBank/DDBJ databases">
        <authorList>
            <person name="Varghese N."/>
            <person name="Submissions S."/>
        </authorList>
    </citation>
    <scope>NUCLEOTIDE SEQUENCE [LARGE SCALE GENOMIC DNA]</scope>
    <source>
        <strain evidence="12">KPR-1</strain>
    </source>
</reference>
<dbReference type="EMBL" id="FNQV01000004">
    <property type="protein sequence ID" value="SEA04276.1"/>
    <property type="molecule type" value="Genomic_DNA"/>
</dbReference>
<dbReference type="Pfam" id="PF02537">
    <property type="entry name" value="CRCB"/>
    <property type="match status" value="1"/>
</dbReference>
<evidence type="ECO:0000256" key="4">
    <source>
        <dbReference type="ARBA" id="ARBA00022989"/>
    </source>
</evidence>
<evidence type="ECO:0000256" key="5">
    <source>
        <dbReference type="ARBA" id="ARBA00023136"/>
    </source>
</evidence>
<evidence type="ECO:0000256" key="7">
    <source>
        <dbReference type="ARBA" id="ARBA00035120"/>
    </source>
</evidence>
<keyword evidence="5 10" id="KW-0472">Membrane</keyword>
<comment type="function">
    <text evidence="9 10">Fluoride-specific ion channel. Important for reducing fluoride concentration in the cell, thus reducing its toxicity.</text>
</comment>
<accession>A0A1H3XY15</accession>
<organism evidence="11 12">
    <name type="scientific">Bowdeniella nasicola</name>
    <dbReference type="NCBI Taxonomy" id="208480"/>
    <lineage>
        <taxon>Bacteria</taxon>
        <taxon>Bacillati</taxon>
        <taxon>Actinomycetota</taxon>
        <taxon>Actinomycetes</taxon>
        <taxon>Actinomycetales</taxon>
        <taxon>Actinomycetaceae</taxon>
        <taxon>Bowdeniella</taxon>
    </lineage>
</organism>
<protein>
    <recommendedName>
        <fullName evidence="10">Fluoride-specific ion channel FluC</fullName>
    </recommendedName>
</protein>
<keyword evidence="10" id="KW-0479">Metal-binding</keyword>
<keyword evidence="10" id="KW-0813">Transport</keyword>
<keyword evidence="3 10" id="KW-0812">Transmembrane</keyword>
<feature type="binding site" evidence="10">
    <location>
        <position position="61"/>
    </location>
    <ligand>
        <name>Na(+)</name>
        <dbReference type="ChEBI" id="CHEBI:29101"/>
        <note>structural</note>
    </ligand>
</feature>
<comment type="catalytic activity">
    <reaction evidence="8">
        <text>fluoride(in) = fluoride(out)</text>
        <dbReference type="Rhea" id="RHEA:76159"/>
        <dbReference type="ChEBI" id="CHEBI:17051"/>
    </reaction>
    <physiologicalReaction direction="left-to-right" evidence="8">
        <dbReference type="Rhea" id="RHEA:76160"/>
    </physiologicalReaction>
</comment>
<sequence length="106" mass="10841">MAILLALAAAAGGICRVALDARIPHGIMVVNAAGSFLLGLLYAFPPEVFLVLGVGFCGAFTTFSTTTMDAIALLRDRRYLAAAALTFGTLALCLTACAAGLLIHSP</sequence>
<keyword evidence="6 10" id="KW-0407">Ion channel</keyword>
<dbReference type="GO" id="GO:0005886">
    <property type="term" value="C:plasma membrane"/>
    <property type="evidence" value="ECO:0007669"/>
    <property type="project" value="UniProtKB-SubCell"/>
</dbReference>
<evidence type="ECO:0000256" key="3">
    <source>
        <dbReference type="ARBA" id="ARBA00022692"/>
    </source>
</evidence>
<name>A0A1H3XY15_9ACTO</name>
<evidence type="ECO:0000256" key="2">
    <source>
        <dbReference type="ARBA" id="ARBA00022475"/>
    </source>
</evidence>
<gene>
    <name evidence="10" type="primary">fluC</name>
    <name evidence="10" type="synonym">crcB</name>
    <name evidence="11" type="ORF">SAMN02910418_00793</name>
</gene>
<comment type="subcellular location">
    <subcellularLocation>
        <location evidence="1 10">Cell membrane</location>
        <topology evidence="1 10">Multi-pass membrane protein</topology>
    </subcellularLocation>
</comment>
<keyword evidence="4 10" id="KW-1133">Transmembrane helix</keyword>
<keyword evidence="12" id="KW-1185">Reference proteome</keyword>
<comment type="caution">
    <text evidence="10">Lacks conserved residue(s) required for the propagation of feature annotation.</text>
</comment>
<evidence type="ECO:0000256" key="1">
    <source>
        <dbReference type="ARBA" id="ARBA00004651"/>
    </source>
</evidence>
<evidence type="ECO:0000256" key="8">
    <source>
        <dbReference type="ARBA" id="ARBA00035585"/>
    </source>
</evidence>
<feature type="binding site" evidence="10">
    <location>
        <position position="58"/>
    </location>
    <ligand>
        <name>Na(+)</name>
        <dbReference type="ChEBI" id="CHEBI:29101"/>
        <note>structural</note>
    </ligand>
</feature>
<evidence type="ECO:0000256" key="9">
    <source>
        <dbReference type="ARBA" id="ARBA00049940"/>
    </source>
</evidence>
<feature type="transmembrane region" description="Helical" evidence="10">
    <location>
        <begin position="48"/>
        <end position="67"/>
    </location>
</feature>